<dbReference type="AlphaFoldDB" id="A0A5C8I2B9"/>
<dbReference type="GO" id="GO:0070566">
    <property type="term" value="F:adenylyltransferase activity"/>
    <property type="evidence" value="ECO:0007669"/>
    <property type="project" value="TreeGrafter"/>
</dbReference>
<proteinExistence type="inferred from homology"/>
<feature type="domain" description="AMP-dependent synthetase/ligase" evidence="3">
    <location>
        <begin position="63"/>
        <end position="460"/>
    </location>
</feature>
<feature type="compositionally biased region" description="Polar residues" evidence="2">
    <location>
        <begin position="23"/>
        <end position="38"/>
    </location>
</feature>
<dbReference type="Pfam" id="PF00501">
    <property type="entry name" value="AMP-binding"/>
    <property type="match status" value="1"/>
</dbReference>
<protein>
    <submittedName>
        <fullName evidence="4">Fatty acyl-AMP ligase</fullName>
    </submittedName>
</protein>
<dbReference type="PANTHER" id="PTHR22754">
    <property type="entry name" value="DISCO-INTERACTING PROTEIN 2 DIP2 -RELATED"/>
    <property type="match status" value="1"/>
</dbReference>
<dbReference type="Gene3D" id="3.30.300.30">
    <property type="match status" value="1"/>
</dbReference>
<evidence type="ECO:0000256" key="2">
    <source>
        <dbReference type="SAM" id="MobiDB-lite"/>
    </source>
</evidence>
<reference evidence="4 5" key="1">
    <citation type="submission" date="2019-08" db="EMBL/GenBank/DDBJ databases">
        <authorList>
            <person name="Dong K."/>
        </authorList>
    </citation>
    <scope>NUCLEOTIDE SEQUENCE [LARGE SCALE GENOMIC DNA]</scope>
    <source>
        <strain evidence="4 5">JCM14558</strain>
    </source>
</reference>
<organism evidence="4 5">
    <name type="scientific">Microbacterium hatanonis</name>
    <dbReference type="NCBI Taxonomy" id="404366"/>
    <lineage>
        <taxon>Bacteria</taxon>
        <taxon>Bacillati</taxon>
        <taxon>Actinomycetota</taxon>
        <taxon>Actinomycetes</taxon>
        <taxon>Micrococcales</taxon>
        <taxon>Microbacteriaceae</taxon>
        <taxon>Microbacterium</taxon>
    </lineage>
</organism>
<dbReference type="InterPro" id="IPR042099">
    <property type="entry name" value="ANL_N_sf"/>
</dbReference>
<comment type="similarity">
    <text evidence="1">Belongs to the ATP-dependent AMP-binding enzyme family.</text>
</comment>
<keyword evidence="4" id="KW-0436">Ligase</keyword>
<gene>
    <name evidence="4" type="ORF">FVP77_06925</name>
</gene>
<dbReference type="Gene3D" id="3.40.50.12780">
    <property type="entry name" value="N-terminal domain of ligase-like"/>
    <property type="match status" value="1"/>
</dbReference>
<keyword evidence="5" id="KW-1185">Reference proteome</keyword>
<dbReference type="SUPFAM" id="SSF56801">
    <property type="entry name" value="Acetyl-CoA synthetase-like"/>
    <property type="match status" value="1"/>
</dbReference>
<accession>A0A5C8I2B9</accession>
<dbReference type="OrthoDB" id="3671040at2"/>
<sequence>MRGFPQPAAGYNLDGGELPPTVESASRGSDCAVTSPTALSAPRSPQRCVMSALPHTLVDALRATAAHHGNDRGVRYYGTPTSSEFIGYADVDRDARSIAVSLIAAGHKIGETALIAVSPGLGWAPAVYGVMYAGLGFVPAPIAGYGSADSIAEKAAGIGHAAEAALFVTDRQALAKLGGSVPGFEGSTVFVEDLLADGDADAWVRPDIDGDSLAYLLFTSGSTGDPKGVIAAHGGITATCFGNRPFYGDVDGNSTVVGWAPLHHITGLSISLLIPATIGVDTVITPTEQFQRRPIFWLQLISKHKGTVSAAGNFAFALCTQLVTDEQVADLDLSSVRALICGSEPILPGTMWAFMEKFAPAGLAPDVIAPSMGQTESGLISAKFAGEPLVIRRFDAKALESGELVPVDGEGDETVEWVSCGRIADDVTMKIVDPETRELLPDGRVGEIWVSSYMVSPGYFHRPEATAETFGLSLPGDDLPYLRTGDLAAILNGQLYVTGRLKEMIIIRGRNLYPQDIEAAARSVSPAVGIGSAFELTGHPSAVGLVFEVDEEALTTSGESLESLVLRVKESLMSKFSLASLATATLPPNHLPRTAGGKVRRSPTRIALEAGDLAVTSSSGFRTPGKR</sequence>
<evidence type="ECO:0000259" key="3">
    <source>
        <dbReference type="Pfam" id="PF00501"/>
    </source>
</evidence>
<dbReference type="EMBL" id="VRSV01000001">
    <property type="protein sequence ID" value="TXK13147.1"/>
    <property type="molecule type" value="Genomic_DNA"/>
</dbReference>
<evidence type="ECO:0000313" key="5">
    <source>
        <dbReference type="Proteomes" id="UP000321034"/>
    </source>
</evidence>
<dbReference type="GO" id="GO:0006633">
    <property type="term" value="P:fatty acid biosynthetic process"/>
    <property type="evidence" value="ECO:0007669"/>
    <property type="project" value="TreeGrafter"/>
</dbReference>
<dbReference type="PANTHER" id="PTHR22754:SF32">
    <property type="entry name" value="DISCO-INTERACTING PROTEIN 2"/>
    <property type="match status" value="1"/>
</dbReference>
<evidence type="ECO:0000256" key="1">
    <source>
        <dbReference type="ARBA" id="ARBA00006432"/>
    </source>
</evidence>
<dbReference type="InterPro" id="IPR045851">
    <property type="entry name" value="AMP-bd_C_sf"/>
</dbReference>
<comment type="caution">
    <text evidence="4">The sequence shown here is derived from an EMBL/GenBank/DDBJ whole genome shotgun (WGS) entry which is preliminary data.</text>
</comment>
<dbReference type="InterPro" id="IPR020845">
    <property type="entry name" value="AMP-binding_CS"/>
</dbReference>
<feature type="region of interest" description="Disordered" evidence="2">
    <location>
        <begin position="1"/>
        <end position="39"/>
    </location>
</feature>
<dbReference type="GO" id="GO:0016874">
    <property type="term" value="F:ligase activity"/>
    <property type="evidence" value="ECO:0007669"/>
    <property type="project" value="UniProtKB-KW"/>
</dbReference>
<dbReference type="InterPro" id="IPR000873">
    <property type="entry name" value="AMP-dep_synth/lig_dom"/>
</dbReference>
<dbReference type="PROSITE" id="PS00455">
    <property type="entry name" value="AMP_BINDING"/>
    <property type="match status" value="1"/>
</dbReference>
<dbReference type="GO" id="GO:0005886">
    <property type="term" value="C:plasma membrane"/>
    <property type="evidence" value="ECO:0007669"/>
    <property type="project" value="TreeGrafter"/>
</dbReference>
<name>A0A5C8I2B9_9MICO</name>
<dbReference type="Proteomes" id="UP000321034">
    <property type="component" value="Unassembled WGS sequence"/>
</dbReference>
<evidence type="ECO:0000313" key="4">
    <source>
        <dbReference type="EMBL" id="TXK13147.1"/>
    </source>
</evidence>